<keyword evidence="1" id="KW-1003">Cell membrane</keyword>
<gene>
    <name evidence="2" type="ORF">JOE66_001037</name>
</gene>
<dbReference type="InterPro" id="IPR002994">
    <property type="entry name" value="Surf1/Shy1"/>
</dbReference>
<protein>
    <recommendedName>
        <fullName evidence="1">SURF1-like protein</fullName>
    </recommendedName>
</protein>
<evidence type="ECO:0000313" key="2">
    <source>
        <dbReference type="EMBL" id="MBM7471403.1"/>
    </source>
</evidence>
<organism evidence="2 3">
    <name type="scientific">Subtercola frigoramans</name>
    <dbReference type="NCBI Taxonomy" id="120298"/>
    <lineage>
        <taxon>Bacteria</taxon>
        <taxon>Bacillati</taxon>
        <taxon>Actinomycetota</taxon>
        <taxon>Actinomycetes</taxon>
        <taxon>Micrococcales</taxon>
        <taxon>Microbacteriaceae</taxon>
        <taxon>Subtercola</taxon>
    </lineage>
</organism>
<sequence length="272" mass="29410">MTIFSVMRRPKWIRALVYALLLAAVFALLGQWQLGRAVTSSGPDPRATTETVTPLTQVATAGQPVFEAQDGQMVSVTGSLVAPDFGIVSSRVNGGVQGYWVVGRFDLSESQVGTLTSVAVALGWSADRSRAESVAAGLNSTPTFAPQQLVGRYVGTDGPDVTAAQGKTAADFVPSTMAVSSLINQWSGFPETASVFGGYVVAQTPVDSLAAIDSPVPVRTTEINWLNIFYAIEWVIFAAFAIFFWYRLVKDAWERELEEAELENQSELERYN</sequence>
<dbReference type="PROSITE" id="PS50895">
    <property type="entry name" value="SURF1"/>
    <property type="match status" value="1"/>
</dbReference>
<feature type="transmembrane region" description="Helical" evidence="1">
    <location>
        <begin position="225"/>
        <end position="246"/>
    </location>
</feature>
<comment type="subcellular location">
    <subcellularLocation>
        <location evidence="1">Cell membrane</location>
        <topology evidence="1">Multi-pass membrane protein</topology>
    </subcellularLocation>
</comment>
<name>A0ABS2L2V0_9MICO</name>
<keyword evidence="1" id="KW-0812">Transmembrane</keyword>
<dbReference type="Pfam" id="PF02104">
    <property type="entry name" value="SURF1"/>
    <property type="match status" value="1"/>
</dbReference>
<dbReference type="Proteomes" id="UP000776164">
    <property type="component" value="Unassembled WGS sequence"/>
</dbReference>
<reference evidence="2 3" key="1">
    <citation type="submission" date="2021-01" db="EMBL/GenBank/DDBJ databases">
        <title>Sequencing the genomes of 1000 actinobacteria strains.</title>
        <authorList>
            <person name="Klenk H.-P."/>
        </authorList>
    </citation>
    <scope>NUCLEOTIDE SEQUENCE [LARGE SCALE GENOMIC DNA]</scope>
    <source>
        <strain evidence="2 3">DSM 13057</strain>
    </source>
</reference>
<evidence type="ECO:0000256" key="1">
    <source>
        <dbReference type="RuleBase" id="RU363076"/>
    </source>
</evidence>
<keyword evidence="1" id="KW-1133">Transmembrane helix</keyword>
<comment type="similarity">
    <text evidence="1">Belongs to the SURF1 family.</text>
</comment>
<keyword evidence="1" id="KW-0472">Membrane</keyword>
<evidence type="ECO:0000313" key="3">
    <source>
        <dbReference type="Proteomes" id="UP000776164"/>
    </source>
</evidence>
<dbReference type="EMBL" id="JAFBBU010000001">
    <property type="protein sequence ID" value="MBM7471403.1"/>
    <property type="molecule type" value="Genomic_DNA"/>
</dbReference>
<dbReference type="RefSeq" id="WP_205107366.1">
    <property type="nucleotide sequence ID" value="NZ_BAAAHT010000013.1"/>
</dbReference>
<comment type="caution">
    <text evidence="2">The sequence shown here is derived from an EMBL/GenBank/DDBJ whole genome shotgun (WGS) entry which is preliminary data.</text>
</comment>
<proteinExistence type="inferred from homology"/>
<comment type="caution">
    <text evidence="1">Lacks conserved residue(s) required for the propagation of feature annotation.</text>
</comment>
<keyword evidence="3" id="KW-1185">Reference proteome</keyword>
<accession>A0ABS2L2V0</accession>